<evidence type="ECO:0000313" key="2">
    <source>
        <dbReference type="EMBL" id="BBI62769.1"/>
    </source>
</evidence>
<reference evidence="2 3" key="1">
    <citation type="journal article" date="2019" name="Microbiol. Resour. Announc.">
        <title>Complete Genome Sequence of Halomonas sulfidaeris Strain Esulfide1 Isolated from a Metal Sulfide Rock at a Depth of 2,200 Meters, Obtained Using Nanopore Sequencing.</title>
        <authorList>
            <person name="Saito M."/>
            <person name="Nishigata A."/>
            <person name="Galipon J."/>
            <person name="Arakawa K."/>
        </authorList>
    </citation>
    <scope>NUCLEOTIDE SEQUENCE [LARGE SCALE GENOMIC DNA]</scope>
    <source>
        <strain evidence="2 3">ATCC BAA-803</strain>
    </source>
</reference>
<accession>A0A455UES6</accession>
<organism evidence="2 3">
    <name type="scientific">Vreelandella sulfidaeris</name>
    <dbReference type="NCBI Taxonomy" id="115553"/>
    <lineage>
        <taxon>Bacteria</taxon>
        <taxon>Pseudomonadati</taxon>
        <taxon>Pseudomonadota</taxon>
        <taxon>Gammaproteobacteria</taxon>
        <taxon>Oceanospirillales</taxon>
        <taxon>Halomonadaceae</taxon>
        <taxon>Vreelandella</taxon>
    </lineage>
</organism>
<dbReference type="GO" id="GO:0003988">
    <property type="term" value="F:acetyl-CoA C-acyltransferase activity"/>
    <property type="evidence" value="ECO:0007669"/>
    <property type="project" value="TreeGrafter"/>
</dbReference>
<gene>
    <name evidence="2" type="ORF">HSBAA_40750</name>
</gene>
<protein>
    <recommendedName>
        <fullName evidence="1">Thiolase N-terminal domain-containing protein</fullName>
    </recommendedName>
</protein>
<evidence type="ECO:0000313" key="3">
    <source>
        <dbReference type="Proteomes" id="UP000320231"/>
    </source>
</evidence>
<dbReference type="SUPFAM" id="SSF53901">
    <property type="entry name" value="Thiolase-like"/>
    <property type="match status" value="1"/>
</dbReference>
<dbReference type="Gene3D" id="3.40.47.10">
    <property type="match status" value="2"/>
</dbReference>
<dbReference type="InterPro" id="IPR050215">
    <property type="entry name" value="Thiolase-like_sf_Thiolase"/>
</dbReference>
<feature type="domain" description="Thiolase N-terminal" evidence="1">
    <location>
        <begin position="1"/>
        <end position="82"/>
    </location>
</feature>
<dbReference type="InterPro" id="IPR020616">
    <property type="entry name" value="Thiolase_N"/>
</dbReference>
<sequence>MGCTAENIANQYGLTREQLDQFAFESHQKAARAIAEGRFESQIVPVEVSRGKQTKLFTRDEHVREDVQLSDLARLKPAFQKRAWSLQAMHRALTTVRRR</sequence>
<dbReference type="GO" id="GO:0006635">
    <property type="term" value="P:fatty acid beta-oxidation"/>
    <property type="evidence" value="ECO:0007669"/>
    <property type="project" value="TreeGrafter"/>
</dbReference>
<dbReference type="KEGG" id="hsr:HSBAA_40750"/>
<proteinExistence type="predicted"/>
<dbReference type="PANTHER" id="PTHR43853">
    <property type="entry name" value="3-KETOACYL-COA THIOLASE, PEROXISOMAL"/>
    <property type="match status" value="1"/>
</dbReference>
<name>A0A455UES6_9GAMM</name>
<evidence type="ECO:0000259" key="1">
    <source>
        <dbReference type="Pfam" id="PF00108"/>
    </source>
</evidence>
<dbReference type="EMBL" id="AP019514">
    <property type="protein sequence ID" value="BBI62769.1"/>
    <property type="molecule type" value="Genomic_DNA"/>
</dbReference>
<dbReference type="PANTHER" id="PTHR43853:SF2">
    <property type="entry name" value="3-OXOADIPYL-COA_3-OXO-5,6-DEHYDROSUBERYL-COA THIOLASE"/>
    <property type="match status" value="1"/>
</dbReference>
<dbReference type="GO" id="GO:0010124">
    <property type="term" value="P:phenylacetate catabolic process"/>
    <property type="evidence" value="ECO:0007669"/>
    <property type="project" value="TreeGrafter"/>
</dbReference>
<dbReference type="Pfam" id="PF00108">
    <property type="entry name" value="Thiolase_N"/>
    <property type="match status" value="1"/>
</dbReference>
<dbReference type="InterPro" id="IPR016039">
    <property type="entry name" value="Thiolase-like"/>
</dbReference>
<dbReference type="AlphaFoldDB" id="A0A455UES6"/>
<dbReference type="Proteomes" id="UP000320231">
    <property type="component" value="Chromosome"/>
</dbReference>